<dbReference type="GO" id="GO:0006312">
    <property type="term" value="P:mitotic recombination"/>
    <property type="evidence" value="ECO:0007669"/>
    <property type="project" value="TreeGrafter"/>
</dbReference>
<dbReference type="InParanoid" id="A0A316V9J6"/>
<feature type="region of interest" description="Disordered" evidence="5">
    <location>
        <begin position="300"/>
        <end position="322"/>
    </location>
</feature>
<dbReference type="GO" id="GO:0005634">
    <property type="term" value="C:nucleus"/>
    <property type="evidence" value="ECO:0007669"/>
    <property type="project" value="TreeGrafter"/>
</dbReference>
<dbReference type="Gene3D" id="3.30.390.80">
    <property type="entry name" value="DNA repair protein Rad52/59/22"/>
    <property type="match status" value="1"/>
</dbReference>
<dbReference type="STRING" id="1280837.A0A316V9J6"/>
<dbReference type="GeneID" id="37021213"/>
<dbReference type="InterPro" id="IPR007232">
    <property type="entry name" value="Rad52_Rad59_Rad22"/>
</dbReference>
<protein>
    <submittedName>
        <fullName evidence="6">Uncharacterized protein</fullName>
    </submittedName>
</protein>
<keyword evidence="3" id="KW-0233">DNA recombination</keyword>
<dbReference type="GO" id="GO:0000724">
    <property type="term" value="P:double-strand break repair via homologous recombination"/>
    <property type="evidence" value="ECO:0007669"/>
    <property type="project" value="TreeGrafter"/>
</dbReference>
<evidence type="ECO:0000256" key="3">
    <source>
        <dbReference type="ARBA" id="ARBA00023172"/>
    </source>
</evidence>
<dbReference type="PANTHER" id="PTHR12132">
    <property type="entry name" value="DNA REPAIR AND RECOMBINATION PROTEIN RAD52, RAD59"/>
    <property type="match status" value="1"/>
</dbReference>
<dbReference type="FunCoup" id="A0A316V9J6">
    <property type="interactions" value="290"/>
</dbReference>
<dbReference type="GO" id="GO:0003697">
    <property type="term" value="F:single-stranded DNA binding"/>
    <property type="evidence" value="ECO:0007669"/>
    <property type="project" value="UniProtKB-ARBA"/>
</dbReference>
<sequence length="431" mass="47230">MNNLSPYDDVDLDEQENEENRLVLSQRAHAQNINNHQMQRYEEHPALQAARIQSKLQQKLGPEYVSLRAGPMGGKVAYLEANKAIELAHEIFGHDSWSSEIVSFQEMSRERNESGRWTVCIMCTGKITIRSGAFHQDCGFGNAENMKSLPAAMEKAYKEASTDALKRCLRLFGNATGNCLYDKKHVSNVAKMKAPDPPFNPATLKRAEGLGNPSGSSTKPNTSSSTVPHVGNGRSNNGATPPQSTVISPPNAVPQKANGIVKPPTDVHGTSSVLQNKTDGGEAARQERLRQAALKREELRRKKINNGDGQPTPTAAASESLPTINSNAALPYTVQHPEGDEYSDEFGDLTSSQMNLLSKHDSSNHTLPSNESSLVHGHYDHANVKVSPSRLYNVDQQQQPAYQRGGVVGNNDDYLHQADSYGLPVKRPRNY</sequence>
<feature type="compositionally biased region" description="Polar residues" evidence="5">
    <location>
        <begin position="307"/>
        <end position="322"/>
    </location>
</feature>
<keyword evidence="7" id="KW-1185">Reference proteome</keyword>
<evidence type="ECO:0000256" key="5">
    <source>
        <dbReference type="SAM" id="MobiDB-lite"/>
    </source>
</evidence>
<comment type="similarity">
    <text evidence="1">Belongs to the RAD52 family.</text>
</comment>
<dbReference type="AlphaFoldDB" id="A0A316V9J6"/>
<evidence type="ECO:0000256" key="2">
    <source>
        <dbReference type="ARBA" id="ARBA00022763"/>
    </source>
</evidence>
<dbReference type="FunFam" id="3.30.390.80:FF:000001">
    <property type="entry name" value="DNA repair protein RAD52 homolog"/>
    <property type="match status" value="1"/>
</dbReference>
<reference evidence="6 7" key="1">
    <citation type="journal article" date="2018" name="Mol. Biol. Evol.">
        <title>Broad Genomic Sampling Reveals a Smut Pathogenic Ancestry of the Fungal Clade Ustilaginomycotina.</title>
        <authorList>
            <person name="Kijpornyongpan T."/>
            <person name="Mondo S.J."/>
            <person name="Barry K."/>
            <person name="Sandor L."/>
            <person name="Lee J."/>
            <person name="Lipzen A."/>
            <person name="Pangilinan J."/>
            <person name="LaButti K."/>
            <person name="Hainaut M."/>
            <person name="Henrissat B."/>
            <person name="Grigoriev I.V."/>
            <person name="Spatafora J.W."/>
            <person name="Aime M.C."/>
        </authorList>
    </citation>
    <scope>NUCLEOTIDE SEQUENCE [LARGE SCALE GENOMIC DNA]</scope>
    <source>
        <strain evidence="6 7">MCA 3882</strain>
    </source>
</reference>
<dbReference type="GO" id="GO:0045002">
    <property type="term" value="P:double-strand break repair via single-strand annealing"/>
    <property type="evidence" value="ECO:0007669"/>
    <property type="project" value="TreeGrafter"/>
</dbReference>
<dbReference type="InterPro" id="IPR042525">
    <property type="entry name" value="Rad52_Rad59_Rad22_sf"/>
</dbReference>
<evidence type="ECO:0000313" key="7">
    <source>
        <dbReference type="Proteomes" id="UP000245771"/>
    </source>
</evidence>
<evidence type="ECO:0000256" key="4">
    <source>
        <dbReference type="ARBA" id="ARBA00023204"/>
    </source>
</evidence>
<feature type="compositionally biased region" description="Low complexity" evidence="5">
    <location>
        <begin position="213"/>
        <end position="228"/>
    </location>
</feature>
<feature type="compositionally biased region" description="Polar residues" evidence="5">
    <location>
        <begin position="268"/>
        <end position="278"/>
    </location>
</feature>
<dbReference type="InterPro" id="IPR041247">
    <property type="entry name" value="Rad52_fam"/>
</dbReference>
<dbReference type="Proteomes" id="UP000245771">
    <property type="component" value="Unassembled WGS sequence"/>
</dbReference>
<dbReference type="SUPFAM" id="SSF54768">
    <property type="entry name" value="dsRNA-binding domain-like"/>
    <property type="match status" value="1"/>
</dbReference>
<accession>A0A316V9J6</accession>
<gene>
    <name evidence="6" type="ORF">FA14DRAFT_162116</name>
</gene>
<name>A0A316V9J6_9BASI</name>
<feature type="region of interest" description="Disordered" evidence="5">
    <location>
        <begin position="192"/>
        <end position="286"/>
    </location>
</feature>
<evidence type="ECO:0000256" key="1">
    <source>
        <dbReference type="ARBA" id="ARBA00006638"/>
    </source>
</evidence>
<evidence type="ECO:0000313" key="6">
    <source>
        <dbReference type="EMBL" id="PWN32873.1"/>
    </source>
</evidence>
<dbReference type="RefSeq" id="XP_025353175.1">
    <property type="nucleotide sequence ID" value="XM_025499432.1"/>
</dbReference>
<dbReference type="PANTHER" id="PTHR12132:SF1">
    <property type="entry name" value="DNA REPAIR PROTEIN RAD52 HOMOLOG"/>
    <property type="match status" value="1"/>
</dbReference>
<dbReference type="EMBL" id="KZ819605">
    <property type="protein sequence ID" value="PWN32873.1"/>
    <property type="molecule type" value="Genomic_DNA"/>
</dbReference>
<feature type="compositionally biased region" description="Polar residues" evidence="5">
    <location>
        <begin position="233"/>
        <end position="248"/>
    </location>
</feature>
<proteinExistence type="inferred from homology"/>
<dbReference type="OrthoDB" id="206565at2759"/>
<organism evidence="6 7">
    <name type="scientific">Meira miltonrushii</name>
    <dbReference type="NCBI Taxonomy" id="1280837"/>
    <lineage>
        <taxon>Eukaryota</taxon>
        <taxon>Fungi</taxon>
        <taxon>Dikarya</taxon>
        <taxon>Basidiomycota</taxon>
        <taxon>Ustilaginomycotina</taxon>
        <taxon>Exobasidiomycetes</taxon>
        <taxon>Exobasidiales</taxon>
        <taxon>Brachybasidiaceae</taxon>
        <taxon>Meira</taxon>
    </lineage>
</organism>
<keyword evidence="4" id="KW-0234">DNA repair</keyword>
<keyword evidence="2" id="KW-0227">DNA damage</keyword>
<dbReference type="Pfam" id="PF04098">
    <property type="entry name" value="Rad52_Rad22"/>
    <property type="match status" value="1"/>
</dbReference>